<feature type="compositionally biased region" description="Polar residues" evidence="1">
    <location>
        <begin position="2189"/>
        <end position="2200"/>
    </location>
</feature>
<sequence length="2347" mass="288271">MVHTTNNEFQDFDKYSSAIAHHTQKTVSRIIKEWYLYTLKQKILLELESYVGNNRKKKIKSKILREWFELSMKQKLNTVKEEYILNKKNQQLLKNSLQYWYKDHYLNKKNEFKIYCHIKKFYFSHLIKQILQLWYSEFIHQRKIQKFQKDKLQKKVFFLWYYEYINILTIRNELEISKKRRLIFGYLQYIHLKKKRKEILKEKSYIIEKNKLNKLFNNWIILLQYSMNKRYTILQWQINLLNNKMLQIIKEWKIIIYKKKQDKFKYQFIKTKYENNIQIFVFNLWYILAQESYREKTMLIISGLSARRQLLMNGFHSFKQYLIHRKQSKILKEKSCLFLANYVLMVFQRNSSNYAKHKIQLQHAKHIFQINNLKIYWKKWFEYINSIRIYKSKSQILINHHNKRILEKTYKIWNYVWFKTITNKMIIDCIQTKTNINIKRKVFYIMIYIFKINHSKFWIILQSLINNKLTLAFEKLRINMLYYKNQEFMENRLGDQILQSIIIKHWRILTFENKKIHYFQSKIIIHRFLLFMNHFKEIKRKHNQLLIKNHNYIQIQVFHIWRIISKKKKNLEIILKNNNIQEISKQIIISTYFKKWYLQYHQKRKILYFINNQENESKKLIFSHWKIYIHKKLIIQNKFQQISKKSNLIIINQFFNLWIFILKKKQELNNNLIQFLKVYQKKRIFNIFQKIKEITIKRKNMRQIFINLFKKLQILIISQVWNKIKHEYLIYKSLHKISDKYIHHIQNKRMKLIFNHWKFVYYQIKKIKHQEKLSQEYYYHLLIHQTFQLWKQSFNNELIKQNIIIENIQNTQQIHFFQKLKQFINLWKFRVYKNKQYQEKYNKIIINIKKNYFYIMIKLFNKINLYKKSILDSIHYEFINSFIFKLQYNRVIEMEQQITITLDISIEMYLNYSRLKKGMELWLKTMINRIQEKNILEKEMKIMEIKMNYFYLRISFQKLYQWKLYINNKYLQIQQFLNSNICRNIIIELRNLSKETKFTIQISDLLYRNFIMRRILNGIIYWKFQSQYQKECRNKYQLLENYINKKLINKIFINWKKECQDYIIYYKFIKSIQLPIKKRVFIIFKGNYIFNKYNYNCIRIFFISWNSLTNKKRILKEKCQNLYQFYILKRLIERVFKEWRIKYYQKLNIYQFYNNIIIKKPMKTIFYYWNNQTIQRLKNEKELTTKIINREKKDYLRMMIIIYKMNKIYYQINFGIIKRIFNIWKKFYMIEKFHRMKLLKQYIIYWRHYSIKRIIYRDKINIFIEERSKRLIEEYYIRMIILYRKRIQIKEKYEYIRNQIRNRNLLKIIQIWKQRFNNRIKKKNDYQYLLIIHNNYILKMSIRIWKERMLKEERYRLIINQEEMKRIYNIKSRILNYWRKIWKPHHYIKISNELIKILNRIIIHNSFHKLLRITFYSYKYNKNEDKNLINMIRMNNNIIINKRIGYSYYMECRCTSNELIRGCLLLKDNKLWIMNILSKIQEIRNNTIYDMLLRMREYIRIRKNYEKGINDLEKNLRRIILSRVWIEMINNIERIWILGRLIIIIRNRREERIKRQVLIRWVNKYNENYRNKCIIEYMRRIYGNTIKIKCYLIWSIKFEIIKKKKRLRERYERYLRVYIIEYTIRRMNEYYLYNKWLIWCKKAYDRIEWVHDFRLKSILFINWRRYSKKQRILRDELYILYNKVKIRKKGYILIEWVNRIRILLRMRNDAENYYLNNIIYRRRFKDCFNIWRGLSLRLRNQKKKIMDYLENKNKNLKITCFKLWRFFIYYRKTRNSRFEKITNIIRLNHLNMMVYRIFYSWKLKMIELRSLKNSIFSFWNSGMGLEMDESGLGVEDDERGGRRGRGVGGRGRGRGGMGGEMVRGEMVRGEMVRGEMVREEIEEGRGEIKERREMNELISPSTFNSPSQYSLEFSVDSLSLKLKEEEDGGGEEDLNNGEKRRKGRVENKDVERKDYGFMSIFSSSGNSSLELVSQRLESKRQDDLRGVVKEREIQGQPKNNYGNSSPSSTREYVNRLLSSSSSSLSVLSNISEKVSIKESPYTNSNTRRSPNSYSKARRSFSPFLQYSVSSSSSSSLQSLSYSDGDLEIDELHSATKLKINRTRKNQNSLDWNSPSLSPQPLPSSLSPPPVTSSSLHPSLSSSPPPISRQSLSLPRQQSNPSSPSLPPPSLPPPPPQYSSYKSSNSSNNDSMIRNRSNLSSRLPLPFPIPIQQQPQLQMVNQDMKQLYDSNFTSSSSSSSLSYFSSAFSPFSYSKKITEDPNSLLVKLDTDTNQTIKDLPQDPYHISSSSPIFKTIKTDLNNIPNQNLKDGQQIESNLNIKPTHSQNNNIFTSSISSSSSSSFSSQSP</sequence>
<evidence type="ECO:0000256" key="1">
    <source>
        <dbReference type="SAM" id="MobiDB-lite"/>
    </source>
</evidence>
<name>A0ABX5BBD0_CRYHO</name>
<feature type="compositionally biased region" description="Low complexity" evidence="1">
    <location>
        <begin position="2324"/>
        <end position="2347"/>
    </location>
</feature>
<keyword evidence="3" id="KW-1185">Reference proteome</keyword>
<feature type="region of interest" description="Disordered" evidence="1">
    <location>
        <begin position="2105"/>
        <end position="2205"/>
    </location>
</feature>
<feature type="compositionally biased region" description="Pro residues" evidence="1">
    <location>
        <begin position="2163"/>
        <end position="2176"/>
    </location>
</feature>
<feature type="compositionally biased region" description="Pro residues" evidence="1">
    <location>
        <begin position="2117"/>
        <end position="2130"/>
    </location>
</feature>
<feature type="compositionally biased region" description="Low complexity" evidence="1">
    <location>
        <begin position="2177"/>
        <end position="2188"/>
    </location>
</feature>
<feature type="region of interest" description="Disordered" evidence="1">
    <location>
        <begin position="2320"/>
        <end position="2347"/>
    </location>
</feature>
<organism evidence="2 3">
    <name type="scientific">Cryptosporidium hominis</name>
    <dbReference type="NCBI Taxonomy" id="237895"/>
    <lineage>
        <taxon>Eukaryota</taxon>
        <taxon>Sar</taxon>
        <taxon>Alveolata</taxon>
        <taxon>Apicomplexa</taxon>
        <taxon>Conoidasida</taxon>
        <taxon>Coccidia</taxon>
        <taxon>Eucoccidiorida</taxon>
        <taxon>Eimeriorina</taxon>
        <taxon>Cryptosporidiidae</taxon>
        <taxon>Cryptosporidium</taxon>
    </lineage>
</organism>
<proteinExistence type="predicted"/>
<protein>
    <recommendedName>
        <fullName evidence="4">Sfi1 spindle body domain-containing protein</fullName>
    </recommendedName>
</protein>
<evidence type="ECO:0008006" key="4">
    <source>
        <dbReference type="Google" id="ProtNLM"/>
    </source>
</evidence>
<evidence type="ECO:0000313" key="3">
    <source>
        <dbReference type="Proteomes" id="UP001429100"/>
    </source>
</evidence>
<evidence type="ECO:0000313" key="2">
    <source>
        <dbReference type="EMBL" id="PPS93582.1"/>
    </source>
</evidence>
<feature type="compositionally biased region" description="Polar residues" evidence="1">
    <location>
        <begin position="1996"/>
        <end position="2011"/>
    </location>
</feature>
<reference evidence="2 3" key="2">
    <citation type="submission" date="2017-10" db="EMBL/GenBank/DDBJ databases">
        <title>Consistent, comparative and evidence-based genome annotation and re-annotation for the closely-related species, Cryptosporidium parvum, C. hominis and C. tyzzeri.</title>
        <authorList>
            <person name="Baptista R.P."/>
            <person name="Li Y."/>
            <person name="Sateriale A."/>
            <person name="Striepen B."/>
            <person name="Kissinger J.C."/>
        </authorList>
    </citation>
    <scope>NUCLEOTIDE SEQUENCE [LARGE SCALE GENOMIC DNA]</scope>
    <source>
        <strain evidence="2">30976</strain>
    </source>
</reference>
<feature type="compositionally biased region" description="Acidic residues" evidence="1">
    <location>
        <begin position="1925"/>
        <end position="1935"/>
    </location>
</feature>
<dbReference type="Proteomes" id="UP001429100">
    <property type="component" value="Unassembled WGS sequence"/>
</dbReference>
<accession>A0ABX5BBD0</accession>
<gene>
    <name evidence="2" type="ORF">GY17_00003687</name>
</gene>
<feature type="compositionally biased region" description="Basic and acidic residues" evidence="1">
    <location>
        <begin position="1880"/>
        <end position="1895"/>
    </location>
</feature>
<feature type="region of interest" description="Disordered" evidence="1">
    <location>
        <begin position="1880"/>
        <end position="1906"/>
    </location>
</feature>
<feature type="region of interest" description="Disordered" evidence="1">
    <location>
        <begin position="1980"/>
        <end position="2012"/>
    </location>
</feature>
<feature type="region of interest" description="Disordered" evidence="1">
    <location>
        <begin position="1923"/>
        <end position="1947"/>
    </location>
</feature>
<feature type="compositionally biased region" description="Low complexity" evidence="1">
    <location>
        <begin position="2131"/>
        <end position="2162"/>
    </location>
</feature>
<reference evidence="2 3" key="1">
    <citation type="submission" date="2014-11" db="EMBL/GenBank/DDBJ databases">
        <title>Comparative genomic analysis of Cryptosporidium hominis reveals occurrence of genetic recombination in virulent subtypes.</title>
        <authorList>
            <person name="Guo Y."/>
            <person name="Tang K."/>
            <person name="Frace M."/>
            <person name="Li N."/>
            <person name="Roellig D.M."/>
            <person name="Sammons S."/>
            <person name="Knipe K."/>
            <person name="Rowe L."/>
            <person name="Feng Y."/>
            <person name="Xiao L."/>
        </authorList>
    </citation>
    <scope>NUCLEOTIDE SEQUENCE [LARGE SCALE GENOMIC DNA]</scope>
    <source>
        <strain evidence="2">30976</strain>
    </source>
</reference>
<feature type="region of interest" description="Disordered" evidence="1">
    <location>
        <begin position="1832"/>
        <end position="1860"/>
    </location>
</feature>
<comment type="caution">
    <text evidence="2">The sequence shown here is derived from an EMBL/GenBank/DDBJ whole genome shotgun (WGS) entry which is preliminary data.</text>
</comment>
<feature type="compositionally biased region" description="Basic and acidic residues" evidence="1">
    <location>
        <begin position="1980"/>
        <end position="1993"/>
    </location>
</feature>
<dbReference type="EMBL" id="JTAI01000036">
    <property type="protein sequence ID" value="PPS93582.1"/>
    <property type="molecule type" value="Genomic_DNA"/>
</dbReference>
<feature type="compositionally biased region" description="Gly residues" evidence="1">
    <location>
        <begin position="1846"/>
        <end position="1860"/>
    </location>
</feature>